<organism evidence="3">
    <name type="scientific">hydrothermal vent metagenome</name>
    <dbReference type="NCBI Taxonomy" id="652676"/>
    <lineage>
        <taxon>unclassified sequences</taxon>
        <taxon>metagenomes</taxon>
        <taxon>ecological metagenomes</taxon>
    </lineage>
</organism>
<dbReference type="EMBL" id="FPKX01000055">
    <property type="protein sequence ID" value="SFZ98605.1"/>
    <property type="molecule type" value="Genomic_DNA"/>
</dbReference>
<protein>
    <submittedName>
        <fullName evidence="3">Methyltransferase, putative</fullName>
    </submittedName>
</protein>
<accession>A0A1W1EEY7</accession>
<dbReference type="CDD" id="cd02440">
    <property type="entry name" value="AdoMet_MTases"/>
    <property type="match status" value="1"/>
</dbReference>
<dbReference type="SUPFAM" id="SSF53335">
    <property type="entry name" value="S-adenosyl-L-methionine-dependent methyltransferases"/>
    <property type="match status" value="1"/>
</dbReference>
<keyword evidence="3" id="KW-0489">Methyltransferase</keyword>
<gene>
    <name evidence="3" type="ORF">MNB_SV-5-1588</name>
</gene>
<reference evidence="3" key="1">
    <citation type="submission" date="2016-10" db="EMBL/GenBank/DDBJ databases">
        <authorList>
            <person name="de Groot N.N."/>
        </authorList>
    </citation>
    <scope>NUCLEOTIDE SEQUENCE</scope>
</reference>
<dbReference type="GO" id="GO:0032259">
    <property type="term" value="P:methylation"/>
    <property type="evidence" value="ECO:0007669"/>
    <property type="project" value="UniProtKB-KW"/>
</dbReference>
<evidence type="ECO:0000313" key="3">
    <source>
        <dbReference type="EMBL" id="SFZ98605.1"/>
    </source>
</evidence>
<dbReference type="InterPro" id="IPR041698">
    <property type="entry name" value="Methyltransf_25"/>
</dbReference>
<evidence type="ECO:0000256" key="1">
    <source>
        <dbReference type="ARBA" id="ARBA00022679"/>
    </source>
</evidence>
<proteinExistence type="predicted"/>
<keyword evidence="1 3" id="KW-0808">Transferase</keyword>
<name>A0A1W1EEY7_9ZZZZ</name>
<dbReference type="InterPro" id="IPR029063">
    <property type="entry name" value="SAM-dependent_MTases_sf"/>
</dbReference>
<dbReference type="GO" id="GO:0008168">
    <property type="term" value="F:methyltransferase activity"/>
    <property type="evidence" value="ECO:0007669"/>
    <property type="project" value="UniProtKB-KW"/>
</dbReference>
<dbReference type="Gene3D" id="3.40.50.150">
    <property type="entry name" value="Vaccinia Virus protein VP39"/>
    <property type="match status" value="1"/>
</dbReference>
<sequence>MNENKVDHFENKSKSWDMNSMRVKNAKSIADLIVKNIRFNEKMEVMDLGAGTGLLSYFISPYVSKIIAVDNSPSMLNEFKRKASEFKSDTEIIEADISNEKIDRSFDVIISSMTIHHVEDTKALFSKLFNMLNGNGSIAIADLDTENGTFHSDNTGVYHYGFDRNELEKIAKEVGFKNIKFNLASTIEKPQATFTVFLMTAEK</sequence>
<dbReference type="PANTHER" id="PTHR43861:SF3">
    <property type="entry name" value="PUTATIVE (AFU_ORTHOLOGUE AFUA_2G14390)-RELATED"/>
    <property type="match status" value="1"/>
</dbReference>
<dbReference type="PANTHER" id="PTHR43861">
    <property type="entry name" value="TRANS-ACONITATE 2-METHYLTRANSFERASE-RELATED"/>
    <property type="match status" value="1"/>
</dbReference>
<dbReference type="AlphaFoldDB" id="A0A1W1EEY7"/>
<feature type="domain" description="Methyltransferase" evidence="2">
    <location>
        <begin position="45"/>
        <end position="136"/>
    </location>
</feature>
<evidence type="ECO:0000259" key="2">
    <source>
        <dbReference type="Pfam" id="PF13649"/>
    </source>
</evidence>
<dbReference type="Pfam" id="PF13649">
    <property type="entry name" value="Methyltransf_25"/>
    <property type="match status" value="1"/>
</dbReference>